<feature type="domain" description="Pyruvate kinase C-terminal" evidence="16">
    <location>
        <begin position="366"/>
        <end position="477"/>
    </location>
</feature>
<dbReference type="EMBL" id="JAFREP010000020">
    <property type="protein sequence ID" value="MBO1320926.1"/>
    <property type="molecule type" value="Genomic_DNA"/>
</dbReference>
<comment type="caution">
    <text evidence="17">The sequence shown here is derived from an EMBL/GenBank/DDBJ whole genome shotgun (WGS) entry which is preliminary data.</text>
</comment>
<reference evidence="17" key="1">
    <citation type="submission" date="2021-03" db="EMBL/GenBank/DDBJ databases">
        <authorList>
            <person name="Wang G."/>
        </authorList>
    </citation>
    <scope>NUCLEOTIDE SEQUENCE</scope>
    <source>
        <strain evidence="17">KCTC 12899</strain>
    </source>
</reference>
<dbReference type="Pfam" id="PF00224">
    <property type="entry name" value="PK"/>
    <property type="match status" value="1"/>
</dbReference>
<keyword evidence="6" id="KW-0479">Metal-binding</keyword>
<dbReference type="InterPro" id="IPR015813">
    <property type="entry name" value="Pyrv/PenolPyrv_kinase-like_dom"/>
</dbReference>
<dbReference type="UniPathway" id="UPA00109">
    <property type="reaction ID" value="UER00188"/>
</dbReference>
<dbReference type="InterPro" id="IPR018209">
    <property type="entry name" value="Pyrv_Knase_AS"/>
</dbReference>
<dbReference type="InterPro" id="IPR040442">
    <property type="entry name" value="Pyrv_kinase-like_dom_sf"/>
</dbReference>
<dbReference type="Gene3D" id="2.40.33.10">
    <property type="entry name" value="PK beta-barrel domain-like"/>
    <property type="match status" value="1"/>
</dbReference>
<organism evidence="17 18">
    <name type="scientific">Acanthopleuribacter pedis</name>
    <dbReference type="NCBI Taxonomy" id="442870"/>
    <lineage>
        <taxon>Bacteria</taxon>
        <taxon>Pseudomonadati</taxon>
        <taxon>Acidobacteriota</taxon>
        <taxon>Holophagae</taxon>
        <taxon>Acanthopleuribacterales</taxon>
        <taxon>Acanthopleuribacteraceae</taxon>
        <taxon>Acanthopleuribacter</taxon>
    </lineage>
</organism>
<evidence type="ECO:0000256" key="12">
    <source>
        <dbReference type="ARBA" id="ARBA00023317"/>
    </source>
</evidence>
<keyword evidence="7" id="KW-0547">Nucleotide-binding</keyword>
<evidence type="ECO:0000256" key="10">
    <source>
        <dbReference type="ARBA" id="ARBA00022842"/>
    </source>
</evidence>
<dbReference type="RefSeq" id="WP_207860901.1">
    <property type="nucleotide sequence ID" value="NZ_JAFREP010000020.1"/>
</dbReference>
<dbReference type="GO" id="GO:0005524">
    <property type="term" value="F:ATP binding"/>
    <property type="evidence" value="ECO:0007669"/>
    <property type="project" value="UniProtKB-KW"/>
</dbReference>
<sequence>MAGVTPYKWKRKTKIVCTLGPAVNNREKLKELMLAGMDLARINCSHGEPEDRAALAALVREVSAELGLFLPIMFDLQGPKIRLGRLDEPIQLVAGQTLRITTGSGVGSPDLLFTTYEYFAEDVKPGEMVLIDDGKIGLRVESIDDKLVTATVVVPGLLKQRKGINLPDTKITAPSLSEKDLADLKMAVDLQVDFVAVSFVRHAQDMIHVRESADGFGKNHLFLIAKIERPEAIEELIPIIGHSDGVMVARGDLGVEIGSERVPLLQKEIIMRANMSGKFVITATQMLESMIEIPVPTRAEASDVANAILDGTDACMLSAETAAGAYPIEAVEMMSKIASEAESHAVYRYQAPTMPKGSIHHIPDGVSTAAFHTAGLMGARLLVAFTNSGYSALKLSKKHPDTFIVGATIHEHIARRMRAFWGIIPILLKKPATIEEMFGEVEARITELGLVRSGDVAILTAGYPLWTSGSTNLLRVIEIGSDRR</sequence>
<dbReference type="InterPro" id="IPR001697">
    <property type="entry name" value="Pyr_Knase"/>
</dbReference>
<dbReference type="Pfam" id="PF02887">
    <property type="entry name" value="PK_C"/>
    <property type="match status" value="1"/>
</dbReference>
<dbReference type="FunFam" id="2.40.33.10:FF:000001">
    <property type="entry name" value="Pyruvate kinase"/>
    <property type="match status" value="1"/>
</dbReference>
<dbReference type="NCBIfam" id="NF004978">
    <property type="entry name" value="PRK06354.1"/>
    <property type="match status" value="1"/>
</dbReference>
<dbReference type="SUPFAM" id="SSF50800">
    <property type="entry name" value="PK beta-barrel domain-like"/>
    <property type="match status" value="1"/>
</dbReference>
<evidence type="ECO:0000256" key="7">
    <source>
        <dbReference type="ARBA" id="ARBA00022741"/>
    </source>
</evidence>
<keyword evidence="10 14" id="KW-0460">Magnesium</keyword>
<evidence type="ECO:0000256" key="13">
    <source>
        <dbReference type="NCBIfam" id="TIGR01064"/>
    </source>
</evidence>
<evidence type="ECO:0000256" key="9">
    <source>
        <dbReference type="ARBA" id="ARBA00022840"/>
    </source>
</evidence>
<dbReference type="PANTHER" id="PTHR11817">
    <property type="entry name" value="PYRUVATE KINASE"/>
    <property type="match status" value="1"/>
</dbReference>
<dbReference type="InterPro" id="IPR011037">
    <property type="entry name" value="Pyrv_Knase-like_insert_dom_sf"/>
</dbReference>
<keyword evidence="5 14" id="KW-0808">Transferase</keyword>
<comment type="similarity">
    <text evidence="3 14">Belongs to the pyruvate kinase family.</text>
</comment>
<protein>
    <recommendedName>
        <fullName evidence="4 13">Pyruvate kinase</fullName>
        <ecNumber evidence="4 13">2.7.1.40</ecNumber>
    </recommendedName>
</protein>
<dbReference type="AlphaFoldDB" id="A0A8J7Q976"/>
<keyword evidence="8 14" id="KW-0418">Kinase</keyword>
<dbReference type="GO" id="GO:0016301">
    <property type="term" value="F:kinase activity"/>
    <property type="evidence" value="ECO:0007669"/>
    <property type="project" value="UniProtKB-KW"/>
</dbReference>
<evidence type="ECO:0000256" key="1">
    <source>
        <dbReference type="ARBA" id="ARBA00001958"/>
    </source>
</evidence>
<name>A0A8J7Q976_9BACT</name>
<dbReference type="NCBIfam" id="NF004491">
    <property type="entry name" value="PRK05826.1"/>
    <property type="match status" value="1"/>
</dbReference>
<evidence type="ECO:0000313" key="17">
    <source>
        <dbReference type="EMBL" id="MBO1320926.1"/>
    </source>
</evidence>
<evidence type="ECO:0000256" key="14">
    <source>
        <dbReference type="RuleBase" id="RU000504"/>
    </source>
</evidence>
<evidence type="ECO:0000256" key="3">
    <source>
        <dbReference type="ARBA" id="ARBA00008663"/>
    </source>
</evidence>
<dbReference type="GO" id="GO:0030955">
    <property type="term" value="F:potassium ion binding"/>
    <property type="evidence" value="ECO:0007669"/>
    <property type="project" value="UniProtKB-UniRule"/>
</dbReference>
<accession>A0A8J7Q976</accession>
<keyword evidence="11 14" id="KW-0324">Glycolysis</keyword>
<evidence type="ECO:0000256" key="8">
    <source>
        <dbReference type="ARBA" id="ARBA00022777"/>
    </source>
</evidence>
<dbReference type="NCBIfam" id="TIGR01064">
    <property type="entry name" value="pyruv_kin"/>
    <property type="match status" value="1"/>
</dbReference>
<dbReference type="Proteomes" id="UP000664417">
    <property type="component" value="Unassembled WGS sequence"/>
</dbReference>
<dbReference type="SUPFAM" id="SSF51621">
    <property type="entry name" value="Phosphoenolpyruvate/pyruvate domain"/>
    <property type="match status" value="1"/>
</dbReference>
<dbReference type="InterPro" id="IPR015793">
    <property type="entry name" value="Pyrv_Knase_brl"/>
</dbReference>
<evidence type="ECO:0000256" key="11">
    <source>
        <dbReference type="ARBA" id="ARBA00023152"/>
    </source>
</evidence>
<dbReference type="GO" id="GO:0000287">
    <property type="term" value="F:magnesium ion binding"/>
    <property type="evidence" value="ECO:0007669"/>
    <property type="project" value="UniProtKB-UniRule"/>
</dbReference>
<dbReference type="SUPFAM" id="SSF52935">
    <property type="entry name" value="PK C-terminal domain-like"/>
    <property type="match status" value="1"/>
</dbReference>
<dbReference type="InterPro" id="IPR015795">
    <property type="entry name" value="Pyrv_Knase_C"/>
</dbReference>
<comment type="catalytic activity">
    <reaction evidence="14">
        <text>pyruvate + ATP = phosphoenolpyruvate + ADP + H(+)</text>
        <dbReference type="Rhea" id="RHEA:18157"/>
        <dbReference type="ChEBI" id="CHEBI:15361"/>
        <dbReference type="ChEBI" id="CHEBI:15378"/>
        <dbReference type="ChEBI" id="CHEBI:30616"/>
        <dbReference type="ChEBI" id="CHEBI:58702"/>
        <dbReference type="ChEBI" id="CHEBI:456216"/>
        <dbReference type="EC" id="2.7.1.40"/>
    </reaction>
</comment>
<evidence type="ECO:0000256" key="6">
    <source>
        <dbReference type="ARBA" id="ARBA00022723"/>
    </source>
</evidence>
<dbReference type="Gene3D" id="3.40.1380.20">
    <property type="entry name" value="Pyruvate kinase, C-terminal domain"/>
    <property type="match status" value="1"/>
</dbReference>
<dbReference type="GO" id="GO:0004743">
    <property type="term" value="F:pyruvate kinase activity"/>
    <property type="evidence" value="ECO:0007669"/>
    <property type="project" value="UniProtKB-UniRule"/>
</dbReference>
<keyword evidence="18" id="KW-1185">Reference proteome</keyword>
<comment type="pathway">
    <text evidence="2 14">Carbohydrate degradation; glycolysis; pyruvate from D-glyceraldehyde 3-phosphate: step 5/5.</text>
</comment>
<evidence type="ECO:0000259" key="16">
    <source>
        <dbReference type="Pfam" id="PF02887"/>
    </source>
</evidence>
<evidence type="ECO:0000313" key="18">
    <source>
        <dbReference type="Proteomes" id="UP000664417"/>
    </source>
</evidence>
<evidence type="ECO:0000259" key="15">
    <source>
        <dbReference type="Pfam" id="PF00224"/>
    </source>
</evidence>
<evidence type="ECO:0000256" key="2">
    <source>
        <dbReference type="ARBA" id="ARBA00004997"/>
    </source>
</evidence>
<dbReference type="InterPro" id="IPR036918">
    <property type="entry name" value="Pyrv_Knase_C_sf"/>
</dbReference>
<dbReference type="EC" id="2.7.1.40" evidence="4 13"/>
<keyword evidence="12 17" id="KW-0670">Pyruvate</keyword>
<dbReference type="Gene3D" id="3.20.20.60">
    <property type="entry name" value="Phosphoenolpyruvate-binding domains"/>
    <property type="match status" value="1"/>
</dbReference>
<evidence type="ECO:0000256" key="4">
    <source>
        <dbReference type="ARBA" id="ARBA00012142"/>
    </source>
</evidence>
<dbReference type="PRINTS" id="PR01050">
    <property type="entry name" value="PYRUVTKNASE"/>
</dbReference>
<feature type="domain" description="Pyruvate kinase barrel" evidence="15">
    <location>
        <begin position="11"/>
        <end position="331"/>
    </location>
</feature>
<keyword evidence="9" id="KW-0067">ATP-binding</keyword>
<evidence type="ECO:0000256" key="5">
    <source>
        <dbReference type="ARBA" id="ARBA00022679"/>
    </source>
</evidence>
<comment type="cofactor">
    <cofactor evidence="1">
        <name>K(+)</name>
        <dbReference type="ChEBI" id="CHEBI:29103"/>
    </cofactor>
</comment>
<dbReference type="InterPro" id="IPR015806">
    <property type="entry name" value="Pyrv_Knase_insert_dom_sf"/>
</dbReference>
<dbReference type="PROSITE" id="PS00110">
    <property type="entry name" value="PYRUVATE_KINASE"/>
    <property type="match status" value="1"/>
</dbReference>
<proteinExistence type="inferred from homology"/>
<gene>
    <name evidence="17" type="primary">pyk</name>
    <name evidence="17" type="ORF">J3U88_20780</name>
</gene>